<keyword evidence="1" id="KW-0805">Transcription regulation</keyword>
<dbReference type="RefSeq" id="WP_043453481.1">
    <property type="nucleotide sequence ID" value="NZ_JBFBKS010000001.1"/>
</dbReference>
<dbReference type="InterPro" id="IPR041916">
    <property type="entry name" value="Anti_sigma_zinc_sf"/>
</dbReference>
<reference evidence="4 5" key="1">
    <citation type="submission" date="2014-12" db="EMBL/GenBank/DDBJ databases">
        <title>Genome sequencing of Arthrobacter phenanthrenivorans SWC37.</title>
        <authorList>
            <person name="Tan P.W."/>
            <person name="Chan K.-G."/>
        </authorList>
    </citation>
    <scope>NUCLEOTIDE SEQUENCE [LARGE SCALE GENOMIC DNA]</scope>
    <source>
        <strain evidence="4 5">SWC37</strain>
    </source>
</reference>
<gene>
    <name evidence="4" type="ORF">RM50_13505</name>
</gene>
<comment type="caution">
    <text evidence="4">The sequence shown here is derived from an EMBL/GenBank/DDBJ whole genome shotgun (WGS) entry which is preliminary data.</text>
</comment>
<evidence type="ECO:0000313" key="4">
    <source>
        <dbReference type="EMBL" id="KIC66216.1"/>
    </source>
</evidence>
<sequence>MSDCQGLGDCDDTRMQRIYEYLDGALTREDITEIKNHLDQCPECTEQYDLECVIRNMVKRSCKESAPDNLKNAILDRIHGIRPVEA</sequence>
<dbReference type="Pfam" id="PF13490">
    <property type="entry name" value="zf-HC2"/>
    <property type="match status" value="1"/>
</dbReference>
<dbReference type="Gene3D" id="1.10.10.1320">
    <property type="entry name" value="Anti-sigma factor, zinc-finger domain"/>
    <property type="match status" value="1"/>
</dbReference>
<dbReference type="OrthoDB" id="3267840at2"/>
<protein>
    <submittedName>
        <fullName evidence="4">Anti-sigma factor</fullName>
    </submittedName>
</protein>
<dbReference type="Proteomes" id="UP000031196">
    <property type="component" value="Unassembled WGS sequence"/>
</dbReference>
<evidence type="ECO:0000256" key="2">
    <source>
        <dbReference type="ARBA" id="ARBA00023163"/>
    </source>
</evidence>
<accession>A0A0B4DHM1</accession>
<organism evidence="4 5">
    <name type="scientific">Pseudarthrobacter phenanthrenivorans</name>
    <name type="common">Arthrobacter phenanthrenivorans</name>
    <dbReference type="NCBI Taxonomy" id="361575"/>
    <lineage>
        <taxon>Bacteria</taxon>
        <taxon>Bacillati</taxon>
        <taxon>Actinomycetota</taxon>
        <taxon>Actinomycetes</taxon>
        <taxon>Micrococcales</taxon>
        <taxon>Micrococcaceae</taxon>
        <taxon>Pseudarthrobacter</taxon>
    </lineage>
</organism>
<dbReference type="InterPro" id="IPR027383">
    <property type="entry name" value="Znf_put"/>
</dbReference>
<evidence type="ECO:0000259" key="3">
    <source>
        <dbReference type="Pfam" id="PF13490"/>
    </source>
</evidence>
<dbReference type="EMBL" id="JWTB01000024">
    <property type="protein sequence ID" value="KIC66216.1"/>
    <property type="molecule type" value="Genomic_DNA"/>
</dbReference>
<name>A0A0B4DHM1_PSEPS</name>
<dbReference type="InterPro" id="IPR024020">
    <property type="entry name" value="Anit_sigma_mycothiol_RsrA"/>
</dbReference>
<evidence type="ECO:0000313" key="5">
    <source>
        <dbReference type="Proteomes" id="UP000031196"/>
    </source>
</evidence>
<feature type="domain" description="Putative zinc-finger" evidence="3">
    <location>
        <begin position="16"/>
        <end position="44"/>
    </location>
</feature>
<dbReference type="AlphaFoldDB" id="A0A0B4DHM1"/>
<dbReference type="NCBIfam" id="TIGR03988">
    <property type="entry name" value="antisig_RsrA"/>
    <property type="match status" value="1"/>
</dbReference>
<evidence type="ECO:0000256" key="1">
    <source>
        <dbReference type="ARBA" id="ARBA00023015"/>
    </source>
</evidence>
<proteinExistence type="predicted"/>
<keyword evidence="2" id="KW-0804">Transcription</keyword>